<dbReference type="InParanoid" id="A0A0B2ULJ6"/>
<dbReference type="PANTHER" id="PTHR10744">
    <property type="entry name" value="40S RIBOSOMAL PROTEIN S11 FAMILY MEMBER"/>
    <property type="match status" value="1"/>
</dbReference>
<dbReference type="SUPFAM" id="SSF50249">
    <property type="entry name" value="Nucleic acid-binding proteins"/>
    <property type="match status" value="1"/>
</dbReference>
<dbReference type="GO" id="GO:0003723">
    <property type="term" value="F:RNA binding"/>
    <property type="evidence" value="ECO:0007669"/>
    <property type="project" value="UniProtKB-KW"/>
</dbReference>
<evidence type="ECO:0000313" key="16">
    <source>
        <dbReference type="EMBL" id="KHN69912.1"/>
    </source>
</evidence>
<reference evidence="16 17" key="1">
    <citation type="journal article" date="2014" name="MBio">
        <title>The Ordospora colligata genome; evolution of extreme reduction in microsporidia and host-to-parasite horizontal gene transfer.</title>
        <authorList>
            <person name="Pombert J.-F."/>
            <person name="Haag K.L."/>
            <person name="Beidas S."/>
            <person name="Ebert D."/>
            <person name="Keeling P.J."/>
        </authorList>
    </citation>
    <scope>NUCLEOTIDE SEQUENCE [LARGE SCALE GENOMIC DNA]</scope>
    <source>
        <strain evidence="16 17">OC4</strain>
    </source>
</reference>
<dbReference type="GO" id="GO:0003735">
    <property type="term" value="F:structural constituent of ribosome"/>
    <property type="evidence" value="ECO:0007669"/>
    <property type="project" value="InterPro"/>
</dbReference>
<sequence length="158" mass="17965">MADLEKSLKIFPRQTGVYVNPYGSDNEKTVRKVRAEVCGYKAPETALTRNYIDKKCPFTGDVNVHGRIIRAVVKKMKAEKTIVVVVNYLHYSKKYKRYSRRHTNLSVHMSPCFEGMISVGDSVICGETRPLSKTKSYVVLGCIKKSTPQKEFKLLESI</sequence>
<evidence type="ECO:0000256" key="11">
    <source>
        <dbReference type="ARBA" id="ARBA00023274"/>
    </source>
</evidence>
<comment type="similarity">
    <text evidence="2">Belongs to the universal ribosomal protein uS17 family.</text>
</comment>
<dbReference type="InterPro" id="IPR012340">
    <property type="entry name" value="NA-bd_OB-fold"/>
</dbReference>
<protein>
    <recommendedName>
        <fullName evidence="13">Small ribosomal subunit protein uS17</fullName>
    </recommendedName>
    <alternativeName>
        <fullName evidence="14">40S ribosomal protein S11</fullName>
    </alternativeName>
</protein>
<evidence type="ECO:0000256" key="14">
    <source>
        <dbReference type="ARBA" id="ARBA00035471"/>
    </source>
</evidence>
<dbReference type="PANTHER" id="PTHR10744:SF9">
    <property type="entry name" value="40S RIBOSOMAL PROTEIN S11-RELATED"/>
    <property type="match status" value="1"/>
</dbReference>
<dbReference type="RefSeq" id="XP_014563954.1">
    <property type="nucleotide sequence ID" value="XM_014708468.1"/>
</dbReference>
<gene>
    <name evidence="16" type="ORF">M896_041090</name>
</gene>
<dbReference type="FunFam" id="2.40.50.1000:FF:000008">
    <property type="entry name" value="40S ribosomal protein S11"/>
    <property type="match status" value="1"/>
</dbReference>
<evidence type="ECO:0000256" key="4">
    <source>
        <dbReference type="ARBA" id="ARBA00022490"/>
    </source>
</evidence>
<proteinExistence type="inferred from homology"/>
<dbReference type="Pfam" id="PF16205">
    <property type="entry name" value="Ribosomal_S17_N"/>
    <property type="match status" value="1"/>
</dbReference>
<evidence type="ECO:0000313" key="17">
    <source>
        <dbReference type="Proteomes" id="UP000031056"/>
    </source>
</evidence>
<keyword evidence="4" id="KW-0963">Cytoplasm</keyword>
<dbReference type="InterPro" id="IPR000266">
    <property type="entry name" value="Ribosomal_uS17"/>
</dbReference>
<dbReference type="GO" id="GO:0022627">
    <property type="term" value="C:cytosolic small ribosomal subunit"/>
    <property type="evidence" value="ECO:0007669"/>
    <property type="project" value="TreeGrafter"/>
</dbReference>
<keyword evidence="8 16" id="KW-0689">Ribosomal protein</keyword>
<keyword evidence="11" id="KW-0687">Ribonucleoprotein</keyword>
<dbReference type="EMBL" id="JOKQ01000004">
    <property type="protein sequence ID" value="KHN69912.1"/>
    <property type="molecule type" value="Genomic_DNA"/>
</dbReference>
<evidence type="ECO:0000256" key="13">
    <source>
        <dbReference type="ARBA" id="ARBA00035164"/>
    </source>
</evidence>
<evidence type="ECO:0000256" key="10">
    <source>
        <dbReference type="ARBA" id="ARBA00023139"/>
    </source>
</evidence>
<dbReference type="InterPro" id="IPR032440">
    <property type="entry name" value="Ribosomal_uS17_N"/>
</dbReference>
<keyword evidence="7" id="KW-0164">Citrullination</keyword>
<accession>A0A0B2ULJ6</accession>
<dbReference type="Proteomes" id="UP000031056">
    <property type="component" value="Unassembled WGS sequence"/>
</dbReference>
<dbReference type="Pfam" id="PF00366">
    <property type="entry name" value="Ribosomal_S17"/>
    <property type="match status" value="1"/>
</dbReference>
<evidence type="ECO:0000256" key="8">
    <source>
        <dbReference type="ARBA" id="ARBA00022980"/>
    </source>
</evidence>
<name>A0A0B2ULJ6_9MICR</name>
<evidence type="ECO:0000256" key="1">
    <source>
        <dbReference type="ARBA" id="ARBA00004496"/>
    </source>
</evidence>
<evidence type="ECO:0000256" key="2">
    <source>
        <dbReference type="ARBA" id="ARBA00010254"/>
    </source>
</evidence>
<keyword evidence="12" id="KW-0449">Lipoprotein</keyword>
<comment type="subcellular location">
    <subcellularLocation>
        <location evidence="1">Cytoplasm</location>
    </subcellularLocation>
</comment>
<dbReference type="Gene3D" id="2.40.50.1000">
    <property type="match status" value="1"/>
</dbReference>
<dbReference type="HOGENOM" id="CLU_073626_0_2_1"/>
<evidence type="ECO:0000256" key="3">
    <source>
        <dbReference type="ARBA" id="ARBA00022481"/>
    </source>
</evidence>
<evidence type="ECO:0000256" key="7">
    <source>
        <dbReference type="ARBA" id="ARBA00022934"/>
    </source>
</evidence>
<dbReference type="OrthoDB" id="10254436at2759"/>
<feature type="domain" description="Small ribosomal subunit protein uS17 N-terminal" evidence="15">
    <location>
        <begin position="8"/>
        <end position="69"/>
    </location>
</feature>
<comment type="caution">
    <text evidence="16">The sequence shown here is derived from an EMBL/GenBank/DDBJ whole genome shotgun (WGS) entry which is preliminary data.</text>
</comment>
<evidence type="ECO:0000259" key="15">
    <source>
        <dbReference type="Pfam" id="PF16205"/>
    </source>
</evidence>
<dbReference type="AlphaFoldDB" id="A0A0B2ULJ6"/>
<organism evidence="16 17">
    <name type="scientific">Ordospora colligata OC4</name>
    <dbReference type="NCBI Taxonomy" id="1354746"/>
    <lineage>
        <taxon>Eukaryota</taxon>
        <taxon>Fungi</taxon>
        <taxon>Fungi incertae sedis</taxon>
        <taxon>Microsporidia</taxon>
        <taxon>Ordosporidae</taxon>
        <taxon>Ordospora</taxon>
    </lineage>
</organism>
<dbReference type="GeneID" id="26261547"/>
<dbReference type="CDD" id="cd00364">
    <property type="entry name" value="Ribosomal_uS17"/>
    <property type="match status" value="1"/>
</dbReference>
<keyword evidence="6" id="KW-0694">RNA-binding</keyword>
<keyword evidence="9" id="KW-0007">Acetylation</keyword>
<evidence type="ECO:0000256" key="12">
    <source>
        <dbReference type="ARBA" id="ARBA00023288"/>
    </source>
</evidence>
<dbReference type="GO" id="GO:0006412">
    <property type="term" value="P:translation"/>
    <property type="evidence" value="ECO:0007669"/>
    <property type="project" value="InterPro"/>
</dbReference>
<keyword evidence="10" id="KW-0564">Palmitate</keyword>
<keyword evidence="3" id="KW-0488">Methylation</keyword>
<evidence type="ECO:0000256" key="5">
    <source>
        <dbReference type="ARBA" id="ARBA00022553"/>
    </source>
</evidence>
<evidence type="ECO:0000256" key="9">
    <source>
        <dbReference type="ARBA" id="ARBA00022990"/>
    </source>
</evidence>
<keyword evidence="17" id="KW-1185">Reference proteome</keyword>
<dbReference type="STRING" id="1354746.A0A0B2ULJ6"/>
<dbReference type="FunCoup" id="A0A0B2ULJ6">
    <property type="interactions" value="189"/>
</dbReference>
<dbReference type="VEuPathDB" id="MicrosporidiaDB:M896_041090"/>
<keyword evidence="5" id="KW-0597">Phosphoprotein</keyword>
<evidence type="ECO:0000256" key="6">
    <source>
        <dbReference type="ARBA" id="ARBA00022884"/>
    </source>
</evidence>